<gene>
    <name evidence="1" type="ORF">ASZ90_014895</name>
</gene>
<comment type="caution">
    <text evidence="1">The sequence shown here is derived from an EMBL/GenBank/DDBJ whole genome shotgun (WGS) entry which is preliminary data.</text>
</comment>
<proteinExistence type="predicted"/>
<organism evidence="1">
    <name type="scientific">hydrocarbon metagenome</name>
    <dbReference type="NCBI Taxonomy" id="938273"/>
    <lineage>
        <taxon>unclassified sequences</taxon>
        <taxon>metagenomes</taxon>
        <taxon>ecological metagenomes</taxon>
    </lineage>
</organism>
<accession>A0A0W8F3F3</accession>
<evidence type="ECO:0000313" key="1">
    <source>
        <dbReference type="EMBL" id="KUG15432.1"/>
    </source>
</evidence>
<dbReference type="AlphaFoldDB" id="A0A0W8F3F3"/>
<protein>
    <submittedName>
        <fullName evidence="1">Uncharacterized protein</fullName>
    </submittedName>
</protein>
<sequence>MKKWIVVLVTLALLAGFAQADRGIDPTPETQGIGTMTAISAVGTFQSRSDLSISSTDDLKGLNGIPPLEYSGDDGEITIIIDGEEDMDGLTALGQVDGAAAYNAIYTEDTLSNGQGVIQYTKILDVDTSAKTTGQSNIEAFKQISYSGGNTGNVLSDETIAVDGIAKADPMFRFGLGILTPAPDPASGCTRSICGLSCPGTPVIPAFCNSAEAGSSVDMSQVHLTSTSSARFIMTSIDSPVVLSHDIRVIDSIGKARAGIDVMSMESRPVEDIFRFSLNIDQQPFIDIWFTMSSENLYQTTSFSESTQVDGIITTFDKNMVYESGMRR</sequence>
<name>A0A0W8F3F3_9ZZZZ</name>
<dbReference type="EMBL" id="LNQE01001556">
    <property type="protein sequence ID" value="KUG15432.1"/>
    <property type="molecule type" value="Genomic_DNA"/>
</dbReference>
<reference evidence="1" key="1">
    <citation type="journal article" date="2015" name="Proc. Natl. Acad. Sci. U.S.A.">
        <title>Networks of energetic and metabolic interactions define dynamics in microbial communities.</title>
        <authorList>
            <person name="Embree M."/>
            <person name="Liu J.K."/>
            <person name="Al-Bassam M.M."/>
            <person name="Zengler K."/>
        </authorList>
    </citation>
    <scope>NUCLEOTIDE SEQUENCE</scope>
</reference>